<dbReference type="PANTHER" id="PTHR21310">
    <property type="entry name" value="AMINOGLYCOSIDE PHOSPHOTRANSFERASE-RELATED-RELATED"/>
    <property type="match status" value="1"/>
</dbReference>
<organism evidence="2 3">
    <name type="scientific">Aspergillus luchuensis (strain CBS 106.47)</name>
    <dbReference type="NCBI Taxonomy" id="1137211"/>
    <lineage>
        <taxon>Eukaryota</taxon>
        <taxon>Fungi</taxon>
        <taxon>Dikarya</taxon>
        <taxon>Ascomycota</taxon>
        <taxon>Pezizomycotina</taxon>
        <taxon>Eurotiomycetes</taxon>
        <taxon>Eurotiomycetidae</taxon>
        <taxon>Eurotiales</taxon>
        <taxon>Aspergillaceae</taxon>
        <taxon>Aspergillus</taxon>
        <taxon>Aspergillus subgen. Circumdati</taxon>
    </lineage>
</organism>
<evidence type="ECO:0000259" key="1">
    <source>
        <dbReference type="Pfam" id="PF01636"/>
    </source>
</evidence>
<dbReference type="SUPFAM" id="SSF56112">
    <property type="entry name" value="Protein kinase-like (PK-like)"/>
    <property type="match status" value="1"/>
</dbReference>
<dbReference type="PANTHER" id="PTHR21310:SF37">
    <property type="entry name" value="AMINOGLYCOSIDE PHOSPHOTRANSFERASE DOMAIN-CONTAINING PROTEIN"/>
    <property type="match status" value="1"/>
</dbReference>
<dbReference type="Pfam" id="PF01636">
    <property type="entry name" value="APH"/>
    <property type="match status" value="1"/>
</dbReference>
<dbReference type="VEuPathDB" id="FungiDB:ASPFODRAFT_39834"/>
<dbReference type="Proteomes" id="UP000184063">
    <property type="component" value="Unassembled WGS sequence"/>
</dbReference>
<dbReference type="InterPro" id="IPR051678">
    <property type="entry name" value="AGP_Transferase"/>
</dbReference>
<feature type="domain" description="Aminoglycoside phosphotransferase" evidence="1">
    <location>
        <begin position="54"/>
        <end position="323"/>
    </location>
</feature>
<dbReference type="InterPro" id="IPR002575">
    <property type="entry name" value="Aminoglycoside_PTrfase"/>
</dbReference>
<dbReference type="OrthoDB" id="5412996at2759"/>
<accession>A0A1M3U0C8</accession>
<gene>
    <name evidence="2" type="ORF">ASPFODRAFT_39834</name>
</gene>
<evidence type="ECO:0000313" key="2">
    <source>
        <dbReference type="EMBL" id="OJZ92467.1"/>
    </source>
</evidence>
<name>A0A1M3U0C8_ASPLC</name>
<sequence length="491" mass="57709">MRPRMRFDDVAWEQAEEVSDNWLLQFLDHDVLVPIGYFMLDQNGCKGNNFNILEKGSYNISFQLKNEHEATIIRLSQPGAVFFPEEKVMNEVATMRYLADKTSIPIPFIHHSGTKKESPLELSPFIIMDYIEHETNMCYALNTPGRPKEERGVLDPAISDDRLRMLYGEMADILLQLSIPSLPRIGSLSQIDDFTWDVTRRPLSMNMNELVRVGSLPQTKLPDIHTTYTTTSSYLEALADLNLEHLIHQRNDSVDSADDCRRRFVARQLFRKLARDKRLNNPALDKGPFRLWCDDLRPANVLLHGDLKLAGVVDWEFTYAAPAEFSYAPPWWLLIEKPEYWSEGLEDWIKKFDFRLKTFLKVMKEHEDNAIKKDRLKENQRLSNHMRESWESGDFWVIYAVTHSFAFDAIYWQKIDPRFFGPTVDYEEAWRDRLDLLDEQERDKMEELVSRKLEEMESRVLAWDPDEYTMAFHQHLKERKEKEDEGACEGN</sequence>
<proteinExistence type="predicted"/>
<protein>
    <recommendedName>
        <fullName evidence="1">Aminoglycoside phosphotransferase domain-containing protein</fullName>
    </recommendedName>
</protein>
<dbReference type="AlphaFoldDB" id="A0A1M3U0C8"/>
<evidence type="ECO:0000313" key="3">
    <source>
        <dbReference type="Proteomes" id="UP000184063"/>
    </source>
</evidence>
<dbReference type="EMBL" id="KV878236">
    <property type="protein sequence ID" value="OJZ92467.1"/>
    <property type="molecule type" value="Genomic_DNA"/>
</dbReference>
<dbReference type="InterPro" id="IPR011009">
    <property type="entry name" value="Kinase-like_dom_sf"/>
</dbReference>
<reference evidence="3" key="1">
    <citation type="journal article" date="2017" name="Genome Biol.">
        <title>Comparative genomics reveals high biological diversity and specific adaptations in the industrially and medically important fungal genus Aspergillus.</title>
        <authorList>
            <person name="de Vries R.P."/>
            <person name="Riley R."/>
            <person name="Wiebenga A."/>
            <person name="Aguilar-Osorio G."/>
            <person name="Amillis S."/>
            <person name="Uchima C.A."/>
            <person name="Anderluh G."/>
            <person name="Asadollahi M."/>
            <person name="Askin M."/>
            <person name="Barry K."/>
            <person name="Battaglia E."/>
            <person name="Bayram O."/>
            <person name="Benocci T."/>
            <person name="Braus-Stromeyer S.A."/>
            <person name="Caldana C."/>
            <person name="Canovas D."/>
            <person name="Cerqueira G.C."/>
            <person name="Chen F."/>
            <person name="Chen W."/>
            <person name="Choi C."/>
            <person name="Clum A."/>
            <person name="Dos Santos R.A."/>
            <person name="Damasio A.R."/>
            <person name="Diallinas G."/>
            <person name="Emri T."/>
            <person name="Fekete E."/>
            <person name="Flipphi M."/>
            <person name="Freyberg S."/>
            <person name="Gallo A."/>
            <person name="Gournas C."/>
            <person name="Habgood R."/>
            <person name="Hainaut M."/>
            <person name="Harispe M.L."/>
            <person name="Henrissat B."/>
            <person name="Hilden K.S."/>
            <person name="Hope R."/>
            <person name="Hossain A."/>
            <person name="Karabika E."/>
            <person name="Karaffa L."/>
            <person name="Karanyi Z."/>
            <person name="Krasevec N."/>
            <person name="Kuo A."/>
            <person name="Kusch H."/>
            <person name="LaButti K."/>
            <person name="Lagendijk E.L."/>
            <person name="Lapidus A."/>
            <person name="Levasseur A."/>
            <person name="Lindquist E."/>
            <person name="Lipzen A."/>
            <person name="Logrieco A.F."/>
            <person name="MacCabe A."/>
            <person name="Maekelae M.R."/>
            <person name="Malavazi I."/>
            <person name="Melin P."/>
            <person name="Meyer V."/>
            <person name="Mielnichuk N."/>
            <person name="Miskei M."/>
            <person name="Molnar A.P."/>
            <person name="Mule G."/>
            <person name="Ngan C.Y."/>
            <person name="Orejas M."/>
            <person name="Orosz E."/>
            <person name="Ouedraogo J.P."/>
            <person name="Overkamp K.M."/>
            <person name="Park H.-S."/>
            <person name="Perrone G."/>
            <person name="Piumi F."/>
            <person name="Punt P.J."/>
            <person name="Ram A.F."/>
            <person name="Ramon A."/>
            <person name="Rauscher S."/>
            <person name="Record E."/>
            <person name="Riano-Pachon D.M."/>
            <person name="Robert V."/>
            <person name="Roehrig J."/>
            <person name="Ruller R."/>
            <person name="Salamov A."/>
            <person name="Salih N.S."/>
            <person name="Samson R.A."/>
            <person name="Sandor E."/>
            <person name="Sanguinetti M."/>
            <person name="Schuetze T."/>
            <person name="Sepcic K."/>
            <person name="Shelest E."/>
            <person name="Sherlock G."/>
            <person name="Sophianopoulou V."/>
            <person name="Squina F.M."/>
            <person name="Sun H."/>
            <person name="Susca A."/>
            <person name="Todd R.B."/>
            <person name="Tsang A."/>
            <person name="Unkles S.E."/>
            <person name="van de Wiele N."/>
            <person name="van Rossen-Uffink D."/>
            <person name="Oliveira J.V."/>
            <person name="Vesth T.C."/>
            <person name="Visser J."/>
            <person name="Yu J.-H."/>
            <person name="Zhou M."/>
            <person name="Andersen M.R."/>
            <person name="Archer D.B."/>
            <person name="Baker S.E."/>
            <person name="Benoit I."/>
            <person name="Brakhage A.A."/>
            <person name="Braus G.H."/>
            <person name="Fischer R."/>
            <person name="Frisvad J.C."/>
            <person name="Goldman G.H."/>
            <person name="Houbraken J."/>
            <person name="Oakley B."/>
            <person name="Pocsi I."/>
            <person name="Scazzocchio C."/>
            <person name="Seiboth B."/>
            <person name="vanKuyk P.A."/>
            <person name="Wortman J."/>
            <person name="Dyer P.S."/>
            <person name="Grigoriev I.V."/>
        </authorList>
    </citation>
    <scope>NUCLEOTIDE SEQUENCE [LARGE SCALE GENOMIC DNA]</scope>
    <source>
        <strain evidence="3">CBS 106.47</strain>
    </source>
</reference>